<protein>
    <submittedName>
        <fullName evidence="1">Uncharacterized protein</fullName>
    </submittedName>
</protein>
<dbReference type="EMBL" id="CP001363">
    <property type="protein sequence ID" value="ACY90067.1"/>
    <property type="molecule type" value="Genomic_DNA"/>
</dbReference>
<dbReference type="Proteomes" id="UP000002695">
    <property type="component" value="Chromosome"/>
</dbReference>
<dbReference type="AlphaFoldDB" id="A0A0F6B6C0"/>
<evidence type="ECO:0000313" key="1">
    <source>
        <dbReference type="EMBL" id="ACY90067.1"/>
    </source>
</evidence>
<accession>A0A0F6B6C0</accession>
<proteinExistence type="predicted"/>
<name>A0A0F6B6C0_SALT1</name>
<keyword evidence="2" id="KW-1185">Reference proteome</keyword>
<dbReference type="HOGENOM" id="CLU_1843705_0_0_6"/>
<dbReference type="KEGG" id="seo:STM14_3658"/>
<reference evidence="1 2" key="1">
    <citation type="journal article" date="2010" name="J. Bacteriol.">
        <title>Short-term signatures of evolutionary change in the Salmonella enterica serovar typhimurium 14028 genome.</title>
        <authorList>
            <person name="Jarvik T."/>
            <person name="Smillie C."/>
            <person name="Groisman E.A."/>
            <person name="Ochman H."/>
        </authorList>
    </citation>
    <scope>NUCLEOTIDE SEQUENCE [LARGE SCALE GENOMIC DNA]</scope>
    <source>
        <strain evidence="2">14028s / SGSC 2262</strain>
    </source>
</reference>
<sequence length="139" mass="15435">MNNLILKTQHGHHVCCHTDDGRVESGNRYNPDRILFPYRLVIEPDIENIVTGRHIPLAAEGREVHVRQVPAVQQAGIELRGLRLQDGKCQGNQNGKPGNFHGMALSCCRPCNRQPAGTVRYKSRPIPSVDGFSLSLFTA</sequence>
<organism evidence="1 2">
    <name type="scientific">Salmonella typhimurium (strain 14028s / SGSC 2262)</name>
    <dbReference type="NCBI Taxonomy" id="588858"/>
    <lineage>
        <taxon>Bacteria</taxon>
        <taxon>Pseudomonadati</taxon>
        <taxon>Pseudomonadota</taxon>
        <taxon>Gammaproteobacteria</taxon>
        <taxon>Enterobacterales</taxon>
        <taxon>Enterobacteriaceae</taxon>
        <taxon>Salmonella</taxon>
    </lineage>
</organism>
<gene>
    <name evidence="1" type="ordered locus">STM14_3658</name>
</gene>
<evidence type="ECO:0000313" key="2">
    <source>
        <dbReference type="Proteomes" id="UP000002695"/>
    </source>
</evidence>